<feature type="domain" description="Brix" evidence="9">
    <location>
        <begin position="43"/>
        <end position="232"/>
    </location>
</feature>
<evidence type="ECO:0000256" key="3">
    <source>
        <dbReference type="ARBA" id="ARBA00006369"/>
    </source>
</evidence>
<reference evidence="10 11" key="1">
    <citation type="journal article" date="2011" name="Science">
        <title>The ecoresponsive genome of Daphnia pulex.</title>
        <authorList>
            <person name="Colbourne J.K."/>
            <person name="Pfrender M.E."/>
            <person name="Gilbert D."/>
            <person name="Thomas W.K."/>
            <person name="Tucker A."/>
            <person name="Oakley T.H."/>
            <person name="Tokishita S."/>
            <person name="Aerts A."/>
            <person name="Arnold G.J."/>
            <person name="Basu M.K."/>
            <person name="Bauer D.J."/>
            <person name="Caceres C.E."/>
            <person name="Carmel L."/>
            <person name="Casola C."/>
            <person name="Choi J.H."/>
            <person name="Detter J.C."/>
            <person name="Dong Q."/>
            <person name="Dusheyko S."/>
            <person name="Eads B.D."/>
            <person name="Frohlich T."/>
            <person name="Geiler-Samerotte K.A."/>
            <person name="Gerlach D."/>
            <person name="Hatcher P."/>
            <person name="Jogdeo S."/>
            <person name="Krijgsveld J."/>
            <person name="Kriventseva E.V."/>
            <person name="Kultz D."/>
            <person name="Laforsch C."/>
            <person name="Lindquist E."/>
            <person name="Lopez J."/>
            <person name="Manak J.R."/>
            <person name="Muller J."/>
            <person name="Pangilinan J."/>
            <person name="Patwardhan R.P."/>
            <person name="Pitluck S."/>
            <person name="Pritham E.J."/>
            <person name="Rechtsteiner A."/>
            <person name="Rho M."/>
            <person name="Rogozin I.B."/>
            <person name="Sakarya O."/>
            <person name="Salamov A."/>
            <person name="Schaack S."/>
            <person name="Shapiro H."/>
            <person name="Shiga Y."/>
            <person name="Skalitzky C."/>
            <person name="Smith Z."/>
            <person name="Souvorov A."/>
            <person name="Sung W."/>
            <person name="Tang Z."/>
            <person name="Tsuchiya D."/>
            <person name="Tu H."/>
            <person name="Vos H."/>
            <person name="Wang M."/>
            <person name="Wolf Y.I."/>
            <person name="Yamagata H."/>
            <person name="Yamada T."/>
            <person name="Ye Y."/>
            <person name="Shaw J.R."/>
            <person name="Andrews J."/>
            <person name="Crease T.J."/>
            <person name="Tang H."/>
            <person name="Lucas S.M."/>
            <person name="Robertson H.M."/>
            <person name="Bork P."/>
            <person name="Koonin E.V."/>
            <person name="Zdobnov E.M."/>
            <person name="Grigoriev I.V."/>
            <person name="Lynch M."/>
            <person name="Boore J.L."/>
        </authorList>
    </citation>
    <scope>NUCLEOTIDE SEQUENCE [LARGE SCALE GENOMIC DNA]</scope>
</reference>
<accession>E9GIB8</accession>
<evidence type="ECO:0000259" key="9">
    <source>
        <dbReference type="PROSITE" id="PS50833"/>
    </source>
</evidence>
<evidence type="ECO:0000256" key="7">
    <source>
        <dbReference type="ARBA" id="ARBA00080845"/>
    </source>
</evidence>
<dbReference type="Proteomes" id="UP000000305">
    <property type="component" value="Unassembled WGS sequence"/>
</dbReference>
<evidence type="ECO:0000256" key="4">
    <source>
        <dbReference type="ARBA" id="ARBA00020522"/>
    </source>
</evidence>
<keyword evidence="11" id="KW-1185">Reference proteome</keyword>
<evidence type="ECO:0000313" key="11">
    <source>
        <dbReference type="Proteomes" id="UP000000305"/>
    </source>
</evidence>
<evidence type="ECO:0000256" key="2">
    <source>
        <dbReference type="ARBA" id="ARBA00004604"/>
    </source>
</evidence>
<dbReference type="FunCoup" id="E9GIB8">
    <property type="interactions" value="1582"/>
</dbReference>
<organism evidence="10 11">
    <name type="scientific">Daphnia pulex</name>
    <name type="common">Water flea</name>
    <dbReference type="NCBI Taxonomy" id="6669"/>
    <lineage>
        <taxon>Eukaryota</taxon>
        <taxon>Metazoa</taxon>
        <taxon>Ecdysozoa</taxon>
        <taxon>Arthropoda</taxon>
        <taxon>Crustacea</taxon>
        <taxon>Branchiopoda</taxon>
        <taxon>Diplostraca</taxon>
        <taxon>Cladocera</taxon>
        <taxon>Anomopoda</taxon>
        <taxon>Daphniidae</taxon>
        <taxon>Daphnia</taxon>
    </lineage>
</organism>
<dbReference type="eggNOG" id="KOG2971">
    <property type="taxonomic scope" value="Eukaryota"/>
</dbReference>
<dbReference type="GO" id="GO:0000027">
    <property type="term" value="P:ribosomal large subunit assembly"/>
    <property type="evidence" value="ECO:0000318"/>
    <property type="project" value="GO_Central"/>
</dbReference>
<name>E9GIB8_DAPPU</name>
<dbReference type="InParanoid" id="E9GIB8"/>
<dbReference type="GO" id="GO:0005730">
    <property type="term" value="C:nucleolus"/>
    <property type="evidence" value="ECO:0000318"/>
    <property type="project" value="GO_Central"/>
</dbReference>
<feature type="region of interest" description="Disordered" evidence="8">
    <location>
        <begin position="304"/>
        <end position="346"/>
    </location>
</feature>
<dbReference type="InterPro" id="IPR026532">
    <property type="entry name" value="BRX1"/>
</dbReference>
<keyword evidence="5" id="KW-0690">Ribosome biogenesis</keyword>
<comment type="subcellular location">
    <subcellularLocation>
        <location evidence="2">Nucleus</location>
        <location evidence="2">Nucleolus</location>
    </subcellularLocation>
</comment>
<dbReference type="SMART" id="SM00879">
    <property type="entry name" value="Brix"/>
    <property type="match status" value="1"/>
</dbReference>
<dbReference type="OMA" id="YRHRHLM"/>
<dbReference type="FunFam" id="3.40.50.10480:FF:000003">
    <property type="entry name" value="Ribosome biogenesis protein BRX1"/>
    <property type="match status" value="1"/>
</dbReference>
<dbReference type="InterPro" id="IPR007109">
    <property type="entry name" value="Brix"/>
</dbReference>
<keyword evidence="6" id="KW-0539">Nucleus</keyword>
<evidence type="ECO:0000256" key="8">
    <source>
        <dbReference type="SAM" id="MobiDB-lite"/>
    </source>
</evidence>
<proteinExistence type="inferred from homology"/>
<evidence type="ECO:0000256" key="5">
    <source>
        <dbReference type="ARBA" id="ARBA00022517"/>
    </source>
</evidence>
<gene>
    <name evidence="10" type="ORF">DAPPUDRAFT_318276</name>
</gene>
<dbReference type="STRING" id="6669.E9GIB8"/>
<sequence length="346" mass="40002">MAKRKKSTITPESKDTKIEEVTLPLVRTSDEPVTKKAKWVNKQRVLVFAARGITQRDRHLMVDLRDMMPHSKTESKFERKDPLFVINEICEMKNCSKCIFFEGRKKQDLFLWLADVPKGPSAKFYIENVHTMKELKMTGNCLKGTRPLLSFDSSFDTHPHWSLLKELMTQIFSTPKNHPKSQPFFDHVFTFTIVENRIWFRNFQILEEDGQLAEIGPRFVLNPIKVFDGSFGGETIWENPSYVTPNAYRRMLNLQTGLKYRQKIEQKLSLAARQPTGDLCDLDPLDEEVFEDKNATKIVKEVMNNLGEGGKKKKKEKKKKMKNPKANGKKRAGAIFNEILGDSDDE</sequence>
<dbReference type="HOGENOM" id="CLU_048373_0_0_1"/>
<feature type="compositionally biased region" description="Basic residues" evidence="8">
    <location>
        <begin position="311"/>
        <end position="332"/>
    </location>
</feature>
<dbReference type="KEGG" id="dpx:DAPPUDRAFT_318276"/>
<dbReference type="PANTHER" id="PTHR13634:SF0">
    <property type="entry name" value="RIBOSOME BIOGENESIS PROTEIN BRX1 HOMOLOG"/>
    <property type="match status" value="1"/>
</dbReference>
<evidence type="ECO:0000256" key="1">
    <source>
        <dbReference type="ARBA" id="ARBA00003439"/>
    </source>
</evidence>
<comment type="function">
    <text evidence="1">Required for biogenesis of the 60S ribosomal subunit.</text>
</comment>
<dbReference type="GO" id="GO:0003723">
    <property type="term" value="F:RNA binding"/>
    <property type="evidence" value="ECO:0000318"/>
    <property type="project" value="GO_Central"/>
</dbReference>
<dbReference type="Pfam" id="PF04427">
    <property type="entry name" value="Brix"/>
    <property type="match status" value="1"/>
</dbReference>
<dbReference type="SUPFAM" id="SSF52954">
    <property type="entry name" value="Class II aaRS ABD-related"/>
    <property type="match status" value="1"/>
</dbReference>
<evidence type="ECO:0000256" key="6">
    <source>
        <dbReference type="ARBA" id="ARBA00023242"/>
    </source>
</evidence>
<dbReference type="AlphaFoldDB" id="E9GIB8"/>
<dbReference type="OrthoDB" id="1638493at2759"/>
<protein>
    <recommendedName>
        <fullName evidence="4">Ribosome biogenesis protein BRX1 homolog</fullName>
    </recommendedName>
    <alternativeName>
        <fullName evidence="7">Brix domain-containing protein 2 homolog</fullName>
    </alternativeName>
</protein>
<evidence type="ECO:0000313" key="10">
    <source>
        <dbReference type="EMBL" id="EFX80650.1"/>
    </source>
</evidence>
<dbReference type="GO" id="GO:0019843">
    <property type="term" value="F:rRNA binding"/>
    <property type="evidence" value="ECO:0007669"/>
    <property type="project" value="InterPro"/>
</dbReference>
<dbReference type="PhylomeDB" id="E9GIB8"/>
<dbReference type="EMBL" id="GL732546">
    <property type="protein sequence ID" value="EFX80650.1"/>
    <property type="molecule type" value="Genomic_DNA"/>
</dbReference>
<dbReference type="PROSITE" id="PS50833">
    <property type="entry name" value="BRIX"/>
    <property type="match status" value="1"/>
</dbReference>
<dbReference type="PANTHER" id="PTHR13634">
    <property type="entry name" value="RIBOSOME BIOGENESIS PROTEIN BRIX"/>
    <property type="match status" value="1"/>
</dbReference>
<comment type="similarity">
    <text evidence="3">Belongs to the BRX1 family.</text>
</comment>
<dbReference type="GO" id="GO:0006364">
    <property type="term" value="P:rRNA processing"/>
    <property type="evidence" value="ECO:0007669"/>
    <property type="project" value="InterPro"/>
</dbReference>